<evidence type="ECO:0000256" key="3">
    <source>
        <dbReference type="ARBA" id="ARBA00022989"/>
    </source>
</evidence>
<dbReference type="GO" id="GO:0009060">
    <property type="term" value="P:aerobic respiration"/>
    <property type="evidence" value="ECO:0007669"/>
    <property type="project" value="TreeGrafter"/>
</dbReference>
<dbReference type="GO" id="GO:0003954">
    <property type="term" value="F:NADH dehydrogenase activity"/>
    <property type="evidence" value="ECO:0007669"/>
    <property type="project" value="TreeGrafter"/>
</dbReference>
<evidence type="ECO:0000256" key="5">
    <source>
        <dbReference type="RuleBase" id="RU000471"/>
    </source>
</evidence>
<keyword evidence="7" id="KW-0560">Oxidoreductase</keyword>
<dbReference type="AlphaFoldDB" id="A0A2W4ZIC6"/>
<evidence type="ECO:0000256" key="4">
    <source>
        <dbReference type="ARBA" id="ARBA00023136"/>
    </source>
</evidence>
<comment type="similarity">
    <text evidence="5">Belongs to the complex I subunit 1 family.</text>
</comment>
<comment type="subcellular location">
    <subcellularLocation>
        <location evidence="5">Cell membrane</location>
        <topology evidence="5">Multi-pass membrane protein</topology>
    </subcellularLocation>
    <subcellularLocation>
        <location evidence="1">Membrane</location>
        <topology evidence="1">Multi-pass membrane protein</topology>
    </subcellularLocation>
</comment>
<keyword evidence="2 5" id="KW-0812">Transmembrane</keyword>
<accession>A0A2W4ZIC6</accession>
<dbReference type="EMBL" id="QFNK01000279">
    <property type="protein sequence ID" value="PZO82070.1"/>
    <property type="molecule type" value="Genomic_DNA"/>
</dbReference>
<reference evidence="7 8" key="1">
    <citation type="submission" date="2017-08" db="EMBL/GenBank/DDBJ databases">
        <title>Infants hospitalized years apart are colonized by the same room-sourced microbial strains.</title>
        <authorList>
            <person name="Brooks B."/>
            <person name="Olm M.R."/>
            <person name="Firek B.A."/>
            <person name="Baker R."/>
            <person name="Thomas B.C."/>
            <person name="Morowitz M.J."/>
            <person name="Banfield J.F."/>
        </authorList>
    </citation>
    <scope>NUCLEOTIDE SEQUENCE [LARGE SCALE GENOMIC DNA]</scope>
    <source>
        <strain evidence="7">S2_018_000_R2_104</strain>
    </source>
</reference>
<name>A0A2W4ZIC6_9BACT</name>
<organism evidence="7 8">
    <name type="scientific">Micavibrio aeruginosavorus</name>
    <dbReference type="NCBI Taxonomy" id="349221"/>
    <lineage>
        <taxon>Bacteria</taxon>
        <taxon>Pseudomonadati</taxon>
        <taxon>Bdellovibrionota</taxon>
        <taxon>Bdellovibrionia</taxon>
        <taxon>Bdellovibrionales</taxon>
        <taxon>Pseudobdellovibrionaceae</taxon>
        <taxon>Micavibrio</taxon>
    </lineage>
</organism>
<protein>
    <submittedName>
        <fullName evidence="7">NADH-quinone oxidoreductase subunit H</fullName>
        <ecNumber evidence="7">1.6.5.11</ecNumber>
    </submittedName>
</protein>
<dbReference type="Pfam" id="PF00146">
    <property type="entry name" value="NADHdh"/>
    <property type="match status" value="1"/>
</dbReference>
<keyword evidence="5" id="KW-0520">NAD</keyword>
<evidence type="ECO:0000256" key="6">
    <source>
        <dbReference type="SAM" id="Phobius"/>
    </source>
</evidence>
<evidence type="ECO:0000256" key="1">
    <source>
        <dbReference type="ARBA" id="ARBA00004141"/>
    </source>
</evidence>
<sequence>KTLLIMFFYIWARATLPRYRYDQLMRLGWKIFLPFTLFWVLVVAGSLIYFDALPQ</sequence>
<dbReference type="EC" id="1.6.5.11" evidence="7"/>
<gene>
    <name evidence="7" type="ORF">DI626_10395</name>
</gene>
<keyword evidence="3 6" id="KW-1133">Transmembrane helix</keyword>
<dbReference type="GO" id="GO:0005886">
    <property type="term" value="C:plasma membrane"/>
    <property type="evidence" value="ECO:0007669"/>
    <property type="project" value="UniProtKB-SubCell"/>
</dbReference>
<comment type="caution">
    <text evidence="7">The sequence shown here is derived from an EMBL/GenBank/DDBJ whole genome shotgun (WGS) entry which is preliminary data.</text>
</comment>
<keyword evidence="4 6" id="KW-0472">Membrane</keyword>
<evidence type="ECO:0000256" key="2">
    <source>
        <dbReference type="ARBA" id="ARBA00022692"/>
    </source>
</evidence>
<dbReference type="PANTHER" id="PTHR11432">
    <property type="entry name" value="NADH DEHYDROGENASE SUBUNIT 1"/>
    <property type="match status" value="1"/>
</dbReference>
<feature type="non-terminal residue" evidence="7">
    <location>
        <position position="1"/>
    </location>
</feature>
<dbReference type="Proteomes" id="UP000249557">
    <property type="component" value="Unassembled WGS sequence"/>
</dbReference>
<evidence type="ECO:0000313" key="8">
    <source>
        <dbReference type="Proteomes" id="UP000249557"/>
    </source>
</evidence>
<feature type="transmembrane region" description="Helical" evidence="6">
    <location>
        <begin position="27"/>
        <end position="50"/>
    </location>
</feature>
<dbReference type="InterPro" id="IPR001694">
    <property type="entry name" value="NADH_UbQ_OxRdtase_su1/FPO"/>
</dbReference>
<proteinExistence type="inferred from homology"/>
<evidence type="ECO:0000313" key="7">
    <source>
        <dbReference type="EMBL" id="PZO82070.1"/>
    </source>
</evidence>
<dbReference type="PANTHER" id="PTHR11432:SF3">
    <property type="entry name" value="NADH-UBIQUINONE OXIDOREDUCTASE CHAIN 1"/>
    <property type="match status" value="1"/>
</dbReference>